<dbReference type="Proteomes" id="UP000494211">
    <property type="component" value="Unassembled WGS sequence"/>
</dbReference>
<proteinExistence type="predicted"/>
<keyword evidence="3" id="KW-1185">Reference proteome</keyword>
<dbReference type="EMBL" id="CABWJV010000001">
    <property type="protein sequence ID" value="VWQ12773.1"/>
    <property type="molecule type" value="Genomic_DNA"/>
</dbReference>
<accession>A0ABY6Y8V1</accession>
<gene>
    <name evidence="2" type="ORF">BIFLH658_00254</name>
</gene>
<protein>
    <submittedName>
        <fullName evidence="2">Uncharacterized protein</fullName>
    </submittedName>
</protein>
<evidence type="ECO:0000256" key="1">
    <source>
        <dbReference type="SAM" id="MobiDB-lite"/>
    </source>
</evidence>
<evidence type="ECO:0000313" key="3">
    <source>
        <dbReference type="Proteomes" id="UP000494211"/>
    </source>
</evidence>
<feature type="compositionally biased region" description="Basic and acidic residues" evidence="1">
    <location>
        <begin position="39"/>
        <end position="53"/>
    </location>
</feature>
<name>A0ABY6Y8V1_BIFPS</name>
<evidence type="ECO:0000313" key="2">
    <source>
        <dbReference type="EMBL" id="VWQ12773.1"/>
    </source>
</evidence>
<reference evidence="2 3" key="1">
    <citation type="submission" date="2019-10" db="EMBL/GenBank/DDBJ databases">
        <authorList>
            <consortium name="Melissa Lawson"/>
            <person name="O'neill I."/>
        </authorList>
    </citation>
    <scope>NUCLEOTIDE SEQUENCE [LARGE SCALE GENOMIC DNA]</scope>
    <source>
        <strain evidence="2">LH_658</strain>
    </source>
</reference>
<feature type="region of interest" description="Disordered" evidence="1">
    <location>
        <begin position="25"/>
        <end position="53"/>
    </location>
</feature>
<sequence>MNATSVEWIIGHFADDITAMRTETEKRYGRQPLQTRPQIRMETRIPQEKEGKQ</sequence>
<comment type="caution">
    <text evidence="2">The sequence shown here is derived from an EMBL/GenBank/DDBJ whole genome shotgun (WGS) entry which is preliminary data.</text>
</comment>
<organism evidence="2 3">
    <name type="scientific">Bifidobacterium pseudocatenulatum</name>
    <dbReference type="NCBI Taxonomy" id="28026"/>
    <lineage>
        <taxon>Bacteria</taxon>
        <taxon>Bacillati</taxon>
        <taxon>Actinomycetota</taxon>
        <taxon>Actinomycetes</taxon>
        <taxon>Bifidobacteriales</taxon>
        <taxon>Bifidobacteriaceae</taxon>
        <taxon>Bifidobacterium</taxon>
    </lineage>
</organism>